<dbReference type="Pfam" id="PF18962">
    <property type="entry name" value="Por_Secre_tail"/>
    <property type="match status" value="1"/>
</dbReference>
<sequence>MKLKLLYLFTLFNFLAFSQTPIANYDSANGSEYAIISTVVDNSTSGTNAIWNFTGLTKTGDATDAYASPTAQELIDYPNTTYVFTSVKDGTTGKVFAENNSGAISLTGVEGEGLILRYNDNTQGGNALIGTFPLSYGTAATVDNVAGTFTYVPFTIDGTFFGTITSEVDAYGTLTVNGTDVTSFSGAVTRLKVVQDLTMSVANGNINQETYNYYDDSTGDLVFRTSTLAITSSLINDTTVVTESLTEVTLGVDQRSISKSSLNIYPNPVKNDLNFSLSENIKTIGIEVYDITGRQIVNKDADTNYLNVSELNTGIYIMTVLTNNGRVSRKFIKE</sequence>
<dbReference type="Proteomes" id="UP000245375">
    <property type="component" value="Unassembled WGS sequence"/>
</dbReference>
<dbReference type="EMBL" id="QFRI01000001">
    <property type="protein sequence ID" value="PWH83030.1"/>
    <property type="molecule type" value="Genomic_DNA"/>
</dbReference>
<comment type="caution">
    <text evidence="4">The sequence shown here is derived from an EMBL/GenBank/DDBJ whole genome shotgun (WGS) entry which is preliminary data.</text>
</comment>
<evidence type="ECO:0000313" key="5">
    <source>
        <dbReference type="Proteomes" id="UP000245375"/>
    </source>
</evidence>
<organism evidence="4 5">
    <name type="scientific">Algibacter marinivivus</name>
    <dbReference type="NCBI Taxonomy" id="2100723"/>
    <lineage>
        <taxon>Bacteria</taxon>
        <taxon>Pseudomonadati</taxon>
        <taxon>Bacteroidota</taxon>
        <taxon>Flavobacteriia</taxon>
        <taxon>Flavobacteriales</taxon>
        <taxon>Flavobacteriaceae</taxon>
        <taxon>Algibacter</taxon>
    </lineage>
</organism>
<dbReference type="InterPro" id="IPR026444">
    <property type="entry name" value="Secre_tail"/>
</dbReference>
<dbReference type="AlphaFoldDB" id="A0A2U2X5L1"/>
<evidence type="ECO:0000313" key="4">
    <source>
        <dbReference type="EMBL" id="PWH83030.1"/>
    </source>
</evidence>
<dbReference type="RefSeq" id="WP_109351054.1">
    <property type="nucleotide sequence ID" value="NZ_QFRI01000001.1"/>
</dbReference>
<reference evidence="4" key="2">
    <citation type="submission" date="2018-05" db="EMBL/GenBank/DDBJ databases">
        <authorList>
            <person name="Lanie J.A."/>
            <person name="Ng W.-L."/>
            <person name="Kazmierczak K.M."/>
            <person name="Andrzejewski T.M."/>
            <person name="Davidsen T.M."/>
            <person name="Wayne K.J."/>
            <person name="Tettelin H."/>
            <person name="Glass J.I."/>
            <person name="Rusch D."/>
            <person name="Podicherti R."/>
            <person name="Tsui H.-C.T."/>
            <person name="Winkler M.E."/>
        </authorList>
    </citation>
    <scope>NUCLEOTIDE SEQUENCE [LARGE SCALE GENOMIC DNA]</scope>
    <source>
        <strain evidence="4">ZY111</strain>
    </source>
</reference>
<evidence type="ECO:0000256" key="1">
    <source>
        <dbReference type="ARBA" id="ARBA00022729"/>
    </source>
</evidence>
<protein>
    <recommendedName>
        <fullName evidence="3">Secretion system C-terminal sorting domain-containing protein</fullName>
    </recommendedName>
</protein>
<feature type="signal peptide" evidence="2">
    <location>
        <begin position="1"/>
        <end position="23"/>
    </location>
</feature>
<evidence type="ECO:0000256" key="2">
    <source>
        <dbReference type="SAM" id="SignalP"/>
    </source>
</evidence>
<dbReference type="OrthoDB" id="1138233at2"/>
<keyword evidence="5" id="KW-1185">Reference proteome</keyword>
<dbReference type="NCBIfam" id="TIGR04183">
    <property type="entry name" value="Por_Secre_tail"/>
    <property type="match status" value="1"/>
</dbReference>
<name>A0A2U2X5L1_9FLAO</name>
<proteinExistence type="predicted"/>
<accession>A0A2U2X5L1</accession>
<reference evidence="4" key="1">
    <citation type="submission" date="2018-05" db="EMBL/GenBank/DDBJ databases">
        <title>Algibacter marinivivus sp. nov., isolated from sample around a algae.</title>
        <authorList>
            <person name="Zhong X."/>
        </authorList>
    </citation>
    <scope>NUCLEOTIDE SEQUENCE [LARGE SCALE GENOMIC DNA]</scope>
    <source>
        <strain evidence="4">ZY111</strain>
    </source>
</reference>
<feature type="chain" id="PRO_5015775158" description="Secretion system C-terminal sorting domain-containing protein" evidence="2">
    <location>
        <begin position="24"/>
        <end position="334"/>
    </location>
</feature>
<keyword evidence="1 2" id="KW-0732">Signal</keyword>
<feature type="domain" description="Secretion system C-terminal sorting" evidence="3">
    <location>
        <begin position="264"/>
        <end position="332"/>
    </location>
</feature>
<gene>
    <name evidence="4" type="ORF">DIS18_00290</name>
</gene>
<evidence type="ECO:0000259" key="3">
    <source>
        <dbReference type="Pfam" id="PF18962"/>
    </source>
</evidence>